<dbReference type="Gene3D" id="2.30.130.30">
    <property type="entry name" value="Hypothetical protein"/>
    <property type="match status" value="1"/>
</dbReference>
<gene>
    <name evidence="1" type="ORF">LCGC14_0406250</name>
</gene>
<reference evidence="1" key="1">
    <citation type="journal article" date="2015" name="Nature">
        <title>Complex archaea that bridge the gap between prokaryotes and eukaryotes.</title>
        <authorList>
            <person name="Spang A."/>
            <person name="Saw J.H."/>
            <person name="Jorgensen S.L."/>
            <person name="Zaremba-Niedzwiedzka K."/>
            <person name="Martijn J."/>
            <person name="Lind A.E."/>
            <person name="van Eijk R."/>
            <person name="Schleper C."/>
            <person name="Guy L."/>
            <person name="Ettema T.J."/>
        </authorList>
    </citation>
    <scope>NUCLEOTIDE SEQUENCE</scope>
</reference>
<name>A0A0F9VHD8_9ZZZZ</name>
<dbReference type="CDD" id="cd06554">
    <property type="entry name" value="ASCH_ASC-1_like"/>
    <property type="match status" value="1"/>
</dbReference>
<comment type="caution">
    <text evidence="1">The sequence shown here is derived from an EMBL/GenBank/DDBJ whole genome shotgun (WGS) entry which is preliminary data.</text>
</comment>
<accession>A0A0F9VHD8</accession>
<proteinExistence type="predicted"/>
<dbReference type="EMBL" id="LAZR01000353">
    <property type="protein sequence ID" value="KKN72921.1"/>
    <property type="molecule type" value="Genomic_DNA"/>
</dbReference>
<protein>
    <submittedName>
        <fullName evidence="1">Uncharacterized protein</fullName>
    </submittedName>
</protein>
<organism evidence="1">
    <name type="scientific">marine sediment metagenome</name>
    <dbReference type="NCBI Taxonomy" id="412755"/>
    <lineage>
        <taxon>unclassified sequences</taxon>
        <taxon>metagenomes</taxon>
        <taxon>ecological metagenomes</taxon>
    </lineage>
</organism>
<dbReference type="InterPro" id="IPR015947">
    <property type="entry name" value="PUA-like_sf"/>
</dbReference>
<evidence type="ECO:0000313" key="1">
    <source>
        <dbReference type="EMBL" id="KKN72921.1"/>
    </source>
</evidence>
<dbReference type="SUPFAM" id="SSF88697">
    <property type="entry name" value="PUA domain-like"/>
    <property type="match status" value="1"/>
</dbReference>
<sequence>MFEVKYKALSFKQPWAWLMCKGFKDIENRNWQTRFRGRIYVHASKSQSDMDKETLAFMLKRLSNRQASEFMLAYSRLTFGAIIGELNITGCVDLHPSPWFFGKYGFMVSEPVLYDKPIPCRGKPSFFTPELTEVSIFKLGQ</sequence>
<dbReference type="AlphaFoldDB" id="A0A0F9VHD8"/>